<proteinExistence type="predicted"/>
<evidence type="ECO:0000313" key="1">
    <source>
        <dbReference type="EMBL" id="ACK86313.1"/>
    </source>
</evidence>
<dbReference type="HOGENOM" id="CLU_1336195_0_0_5"/>
<dbReference type="KEGG" id="mch:Mchl_5577"/>
<organism evidence="1 2">
    <name type="scientific">Methylorubrum extorquens (strain CM4 / NCIMB 13688)</name>
    <name type="common">Methylobacterium extorquens</name>
    <dbReference type="NCBI Taxonomy" id="440085"/>
    <lineage>
        <taxon>Bacteria</taxon>
        <taxon>Pseudomonadati</taxon>
        <taxon>Pseudomonadota</taxon>
        <taxon>Alphaproteobacteria</taxon>
        <taxon>Hyphomicrobiales</taxon>
        <taxon>Methylobacteriaceae</taxon>
        <taxon>Methylorubrum</taxon>
    </lineage>
</organism>
<accession>B7L3A5</accession>
<geneLocation type="plasmid" evidence="1 2">
    <name>pCMU01</name>
</geneLocation>
<reference evidence="1 2" key="1">
    <citation type="submission" date="2008-12" db="EMBL/GenBank/DDBJ databases">
        <title>Complete sequence of plasmid1 of Methylobacterium chloromethanicum CM4.</title>
        <authorList>
            <consortium name="US DOE Joint Genome Institute"/>
            <person name="Lucas S."/>
            <person name="Copeland A."/>
            <person name="Lapidus A."/>
            <person name="Glavina del Rio T."/>
            <person name="Dalin E."/>
            <person name="Tice H."/>
            <person name="Bruce D."/>
            <person name="Goodwin L."/>
            <person name="Pitluck S."/>
            <person name="Chertkov O."/>
            <person name="Brettin T."/>
            <person name="Detter J.C."/>
            <person name="Han C."/>
            <person name="Larimer F."/>
            <person name="Land M."/>
            <person name="Hauser L."/>
            <person name="Kyrpides N."/>
            <person name="Mikhailova N."/>
            <person name="Marx C."/>
            <person name="Richardson P."/>
        </authorList>
    </citation>
    <scope>NUCLEOTIDE SEQUENCE [LARGE SCALE GENOMIC DNA]</scope>
    <source>
        <strain evidence="2">CM4 / NCIMB 13688</strain>
        <plasmid evidence="1 2">pCMU01</plasmid>
    </source>
</reference>
<sequence length="205" mass="23064">MSGDTGRSRPRILVSDATPLSLLGMIDALDWLFVPGCDVWLTDMVMEEVVRPPPAGGDLRRAARGAIKDWMERNRDRITRVETDEGRRYAREMELWRRAGEPPDMMPNWADRGEASLLSMVRSTKDSLSPDEAIIALVDERDARDVMRGVRGNIDMMGTQTFVRWMLEDFGILEAEHAWTAIMIASGGKADPGEEEDPVHIRKGP</sequence>
<keyword evidence="1" id="KW-0614">Plasmid</keyword>
<name>B7L3A5_METC4</name>
<dbReference type="AlphaFoldDB" id="B7L3A5"/>
<dbReference type="Proteomes" id="UP000002385">
    <property type="component" value="Plasmid pCMU01"/>
</dbReference>
<gene>
    <name evidence="1" type="ordered locus">Mchl_5577</name>
</gene>
<reference evidence="1 2" key="2">
    <citation type="journal article" date="2012" name="J. Bacteriol.">
        <title>Complete genome sequences of six strains of the genus Methylobacterium.</title>
        <authorList>
            <person name="Marx C.J."/>
            <person name="Bringel F."/>
            <person name="Chistoserdova L."/>
            <person name="Moulin L."/>
            <person name="Farhan Ul Haque M."/>
            <person name="Fleischman D.E."/>
            <person name="Gruffaz C."/>
            <person name="Jourand P."/>
            <person name="Knief C."/>
            <person name="Lee M.C."/>
            <person name="Muller E.E."/>
            <person name="Nadalig T."/>
            <person name="Peyraud R."/>
            <person name="Roselli S."/>
            <person name="Russ L."/>
            <person name="Goodwin L.A."/>
            <person name="Ivanova N."/>
            <person name="Kyrpides N."/>
            <person name="Lajus A."/>
            <person name="Land M.L."/>
            <person name="Medigue C."/>
            <person name="Mikhailova N."/>
            <person name="Nolan M."/>
            <person name="Woyke T."/>
            <person name="Stolyar S."/>
            <person name="Vorholt J.A."/>
            <person name="Vuilleumier S."/>
        </authorList>
    </citation>
    <scope>NUCLEOTIDE SEQUENCE [LARGE SCALE GENOMIC DNA]</scope>
    <source>
        <strain evidence="2">CM4 / NCIMB 13688</strain>
        <plasmid evidence="1 2">pCMU01</plasmid>
    </source>
</reference>
<evidence type="ECO:0008006" key="3">
    <source>
        <dbReference type="Google" id="ProtNLM"/>
    </source>
</evidence>
<protein>
    <recommendedName>
        <fullName evidence="3">DUF4935 domain-containing protein</fullName>
    </recommendedName>
</protein>
<dbReference type="EMBL" id="CP001299">
    <property type="protein sequence ID" value="ACK86313.1"/>
    <property type="molecule type" value="Genomic_DNA"/>
</dbReference>
<evidence type="ECO:0000313" key="2">
    <source>
        <dbReference type="Proteomes" id="UP000002385"/>
    </source>
</evidence>